<reference evidence="9" key="1">
    <citation type="submission" date="2015-11" db="EMBL/GenBank/DDBJ databases">
        <title>De novo transcriptome assembly of four potential Pierce s Disease insect vectors from Arizona vineyards.</title>
        <authorList>
            <person name="Tassone E.E."/>
        </authorList>
    </citation>
    <scope>NUCLEOTIDE SEQUENCE</scope>
</reference>
<evidence type="ECO:0000259" key="8">
    <source>
        <dbReference type="SMART" id="SM01372"/>
    </source>
</evidence>
<dbReference type="InterPro" id="IPR037241">
    <property type="entry name" value="E2F-DP_heterodim"/>
</dbReference>
<dbReference type="SUPFAM" id="SSF46785">
    <property type="entry name" value="Winged helix' DNA-binding domain"/>
    <property type="match status" value="1"/>
</dbReference>
<dbReference type="CDD" id="cd14660">
    <property type="entry name" value="E2F_DD"/>
    <property type="match status" value="1"/>
</dbReference>
<evidence type="ECO:0000256" key="3">
    <source>
        <dbReference type="ARBA" id="ARBA00023125"/>
    </source>
</evidence>
<dbReference type="InterPro" id="IPR036388">
    <property type="entry name" value="WH-like_DNA-bd_sf"/>
</dbReference>
<keyword evidence="6" id="KW-0175">Coiled coil</keyword>
<evidence type="ECO:0000256" key="4">
    <source>
        <dbReference type="ARBA" id="ARBA00023163"/>
    </source>
</evidence>
<dbReference type="FunFam" id="1.10.10.10:FF:000008">
    <property type="entry name" value="E2F transcription factor 1"/>
    <property type="match status" value="1"/>
</dbReference>
<dbReference type="AlphaFoldDB" id="A0A1B6KQT2"/>
<dbReference type="InterPro" id="IPR015633">
    <property type="entry name" value="E2F"/>
</dbReference>
<dbReference type="InterPro" id="IPR036390">
    <property type="entry name" value="WH_DNA-bd_sf"/>
</dbReference>
<sequence length="421" mass="47370">MSRVQRALQLDDGGSDSDITVKLEYVDSPEMVKSVMSSPSPYHLLDHEYGQTPQNQIMTGPPTQPPRSQAVKRRLNLDAPSGEEGFKTPKSTKKMRATSASPANKTLTRYDTSLGLLTKKFVGLLQSSPKGVVDLNVASECLEVQKRRIYDITNVLEGIGILEKKSKNNIQWKGGQIPMDSQNILQAEIEDLERQERQLDQLIRNTERDLQIMNDDKRYAYITYCDLRNSLSYKQTTMVIKAPPESKLEVPDMNFSGKEKQLQYAMHLKSETGEIEVFLCPDEKSSNQKLQFEDHTAPSTSSQLSELSQPSTSNDPASLLPDSLDPEQLQMLIKPEYVGVEDNATSRRLRNALISEADDLQPYQLQTEDQHSSEPDDLEAAVNSLAAEPFLQLEPPLSESDYSFSLDNDEGFNDLFLDQIF</sequence>
<feature type="coiled-coil region" evidence="6">
    <location>
        <begin position="182"/>
        <end position="209"/>
    </location>
</feature>
<dbReference type="Pfam" id="PF02319">
    <property type="entry name" value="WHD_E2F_TDP"/>
    <property type="match status" value="1"/>
</dbReference>
<comment type="subcellular location">
    <subcellularLocation>
        <location evidence="5">Nucleus</location>
    </subcellularLocation>
</comment>
<keyword evidence="4 5" id="KW-0804">Transcription</keyword>
<dbReference type="Pfam" id="PF16421">
    <property type="entry name" value="E2F_CC-MB"/>
    <property type="match status" value="1"/>
</dbReference>
<dbReference type="SUPFAM" id="SSF144074">
    <property type="entry name" value="E2F-DP heterodimerization region"/>
    <property type="match status" value="1"/>
</dbReference>
<feature type="region of interest" description="Disordered" evidence="7">
    <location>
        <begin position="52"/>
        <end position="71"/>
    </location>
</feature>
<gene>
    <name evidence="9" type="ORF">g.37242</name>
</gene>
<evidence type="ECO:0000256" key="6">
    <source>
        <dbReference type="SAM" id="Coils"/>
    </source>
</evidence>
<evidence type="ECO:0000313" key="9">
    <source>
        <dbReference type="EMBL" id="JAT13790.1"/>
    </source>
</evidence>
<dbReference type="PANTHER" id="PTHR12081:SF18">
    <property type="entry name" value="TRANSCRIPTION FACTOR E2F2-RELATED"/>
    <property type="match status" value="1"/>
</dbReference>
<keyword evidence="5" id="KW-0539">Nucleus</keyword>
<proteinExistence type="inferred from homology"/>
<comment type="similarity">
    <text evidence="1 5">Belongs to the E2F/DP family.</text>
</comment>
<evidence type="ECO:0000256" key="5">
    <source>
        <dbReference type="RuleBase" id="RU003796"/>
    </source>
</evidence>
<evidence type="ECO:0000256" key="7">
    <source>
        <dbReference type="SAM" id="MobiDB-lite"/>
    </source>
</evidence>
<dbReference type="EMBL" id="GEBQ01026187">
    <property type="protein sequence ID" value="JAT13790.1"/>
    <property type="molecule type" value="Transcribed_RNA"/>
</dbReference>
<organism evidence="9">
    <name type="scientific">Graphocephala atropunctata</name>
    <dbReference type="NCBI Taxonomy" id="36148"/>
    <lineage>
        <taxon>Eukaryota</taxon>
        <taxon>Metazoa</taxon>
        <taxon>Ecdysozoa</taxon>
        <taxon>Arthropoda</taxon>
        <taxon>Hexapoda</taxon>
        <taxon>Insecta</taxon>
        <taxon>Pterygota</taxon>
        <taxon>Neoptera</taxon>
        <taxon>Paraneoptera</taxon>
        <taxon>Hemiptera</taxon>
        <taxon>Auchenorrhyncha</taxon>
        <taxon>Membracoidea</taxon>
        <taxon>Cicadellidae</taxon>
        <taxon>Cicadellinae</taxon>
        <taxon>Cicadellini</taxon>
        <taxon>Graphocephala</taxon>
    </lineage>
</organism>
<feature type="region of interest" description="Disordered" evidence="7">
    <location>
        <begin position="76"/>
        <end position="102"/>
    </location>
</feature>
<dbReference type="GO" id="GO:0000978">
    <property type="term" value="F:RNA polymerase II cis-regulatory region sequence-specific DNA binding"/>
    <property type="evidence" value="ECO:0007669"/>
    <property type="project" value="InterPro"/>
</dbReference>
<feature type="region of interest" description="Disordered" evidence="7">
    <location>
        <begin position="288"/>
        <end position="323"/>
    </location>
</feature>
<dbReference type="InterPro" id="IPR003316">
    <property type="entry name" value="E2F_WHTH_DNA-bd_dom"/>
</dbReference>
<dbReference type="Gene3D" id="6.10.250.540">
    <property type="match status" value="1"/>
</dbReference>
<accession>A0A1B6KQT2</accession>
<dbReference type="InterPro" id="IPR032198">
    <property type="entry name" value="E2F_CC-MB"/>
</dbReference>
<name>A0A1B6KQT2_9HEMI</name>
<dbReference type="GO" id="GO:0090575">
    <property type="term" value="C:RNA polymerase II transcription regulator complex"/>
    <property type="evidence" value="ECO:0007669"/>
    <property type="project" value="TreeGrafter"/>
</dbReference>
<dbReference type="PANTHER" id="PTHR12081">
    <property type="entry name" value="TRANSCRIPTION FACTOR E2F"/>
    <property type="match status" value="1"/>
</dbReference>
<feature type="compositionally biased region" description="Polar residues" evidence="7">
    <location>
        <begin position="297"/>
        <end position="316"/>
    </location>
</feature>
<feature type="domain" description="E2F/DP family winged-helix DNA-binding" evidence="8">
    <location>
        <begin position="109"/>
        <end position="174"/>
    </location>
</feature>
<evidence type="ECO:0000256" key="2">
    <source>
        <dbReference type="ARBA" id="ARBA00023015"/>
    </source>
</evidence>
<keyword evidence="3 5" id="KW-0238">DNA-binding</keyword>
<dbReference type="GO" id="GO:0000981">
    <property type="term" value="F:DNA-binding transcription factor activity, RNA polymerase II-specific"/>
    <property type="evidence" value="ECO:0007669"/>
    <property type="project" value="TreeGrafter"/>
</dbReference>
<dbReference type="Gene3D" id="1.10.10.10">
    <property type="entry name" value="Winged helix-like DNA-binding domain superfamily/Winged helix DNA-binding domain"/>
    <property type="match status" value="1"/>
</dbReference>
<dbReference type="SMART" id="SM01372">
    <property type="entry name" value="E2F_TDP"/>
    <property type="match status" value="1"/>
</dbReference>
<evidence type="ECO:0000256" key="1">
    <source>
        <dbReference type="ARBA" id="ARBA00010940"/>
    </source>
</evidence>
<keyword evidence="2 5" id="KW-0805">Transcription regulation</keyword>
<dbReference type="GO" id="GO:0046983">
    <property type="term" value="F:protein dimerization activity"/>
    <property type="evidence" value="ECO:0007669"/>
    <property type="project" value="InterPro"/>
</dbReference>
<protein>
    <recommendedName>
        <fullName evidence="8">E2F/DP family winged-helix DNA-binding domain-containing protein</fullName>
    </recommendedName>
</protein>